<gene>
    <name evidence="2" type="ORF">Bca52824_053918</name>
</gene>
<dbReference type="Proteomes" id="UP000886595">
    <property type="component" value="Unassembled WGS sequence"/>
</dbReference>
<feature type="compositionally biased region" description="Basic and acidic residues" evidence="1">
    <location>
        <begin position="1"/>
        <end position="14"/>
    </location>
</feature>
<sequence length="159" mass="17088">MDTRGKEKCPEKDSNPVVQSTKAGHTHGSDSPYGRLDQRLGYLNGCKLPKVMSCKEARESKGYEFRKDSVVSQGPIGSKEIQMDLGHYSVAGESKSERSRKSKQAAGHSGQVIVDGTNPTGLPTDPVVANTGGELPTDPANITGTHQGNENGQQHQERE</sequence>
<dbReference type="AlphaFoldDB" id="A0A8X7R4V0"/>
<comment type="caution">
    <text evidence="2">The sequence shown here is derived from an EMBL/GenBank/DDBJ whole genome shotgun (WGS) entry which is preliminary data.</text>
</comment>
<organism evidence="2 3">
    <name type="scientific">Brassica carinata</name>
    <name type="common">Ethiopian mustard</name>
    <name type="synonym">Abyssinian cabbage</name>
    <dbReference type="NCBI Taxonomy" id="52824"/>
    <lineage>
        <taxon>Eukaryota</taxon>
        <taxon>Viridiplantae</taxon>
        <taxon>Streptophyta</taxon>
        <taxon>Embryophyta</taxon>
        <taxon>Tracheophyta</taxon>
        <taxon>Spermatophyta</taxon>
        <taxon>Magnoliopsida</taxon>
        <taxon>eudicotyledons</taxon>
        <taxon>Gunneridae</taxon>
        <taxon>Pentapetalae</taxon>
        <taxon>rosids</taxon>
        <taxon>malvids</taxon>
        <taxon>Brassicales</taxon>
        <taxon>Brassicaceae</taxon>
        <taxon>Brassiceae</taxon>
        <taxon>Brassica</taxon>
    </lineage>
</organism>
<protein>
    <submittedName>
        <fullName evidence="2">Uncharacterized protein</fullName>
    </submittedName>
</protein>
<evidence type="ECO:0000256" key="1">
    <source>
        <dbReference type="SAM" id="MobiDB-lite"/>
    </source>
</evidence>
<accession>A0A8X7R4V0</accession>
<evidence type="ECO:0000313" key="2">
    <source>
        <dbReference type="EMBL" id="KAG2282698.1"/>
    </source>
</evidence>
<feature type="region of interest" description="Disordered" evidence="1">
    <location>
        <begin position="1"/>
        <end position="36"/>
    </location>
</feature>
<dbReference type="EMBL" id="JAAMPC010000011">
    <property type="protein sequence ID" value="KAG2282698.1"/>
    <property type="molecule type" value="Genomic_DNA"/>
</dbReference>
<name>A0A8X7R4V0_BRACI</name>
<proteinExistence type="predicted"/>
<feature type="compositionally biased region" description="Basic and acidic residues" evidence="1">
    <location>
        <begin position="58"/>
        <end position="69"/>
    </location>
</feature>
<reference evidence="2 3" key="1">
    <citation type="submission" date="2020-02" db="EMBL/GenBank/DDBJ databases">
        <authorList>
            <person name="Ma Q."/>
            <person name="Huang Y."/>
            <person name="Song X."/>
            <person name="Pei D."/>
        </authorList>
    </citation>
    <scope>NUCLEOTIDE SEQUENCE [LARGE SCALE GENOMIC DNA]</scope>
    <source>
        <strain evidence="2">Sxm20200214</strain>
        <tissue evidence="2">Leaf</tissue>
    </source>
</reference>
<feature type="region of interest" description="Disordered" evidence="1">
    <location>
        <begin position="58"/>
        <end position="159"/>
    </location>
</feature>
<feature type="compositionally biased region" description="Polar residues" evidence="1">
    <location>
        <begin position="140"/>
        <end position="159"/>
    </location>
</feature>
<evidence type="ECO:0000313" key="3">
    <source>
        <dbReference type="Proteomes" id="UP000886595"/>
    </source>
</evidence>
<keyword evidence="3" id="KW-1185">Reference proteome</keyword>